<comment type="caution">
    <text evidence="1">The sequence shown here is derived from an EMBL/GenBank/DDBJ whole genome shotgun (WGS) entry which is preliminary data.</text>
</comment>
<evidence type="ECO:0000313" key="1">
    <source>
        <dbReference type="EMBL" id="TGD42589.1"/>
    </source>
</evidence>
<reference evidence="1 2" key="1">
    <citation type="submission" date="2018-11" db="EMBL/GenBank/DDBJ databases">
        <title>Tabrizicola sp. isolated from sediment of alpine lake.</title>
        <authorList>
            <person name="Liu Z."/>
        </authorList>
    </citation>
    <scope>NUCLEOTIDE SEQUENCE [LARGE SCALE GENOMIC DNA]</scope>
    <source>
        <strain evidence="1 2">DRYC-M-16</strain>
    </source>
</reference>
<gene>
    <name evidence="1" type="ORF">EEB11_12600</name>
</gene>
<evidence type="ECO:0000313" key="2">
    <source>
        <dbReference type="Proteomes" id="UP000297741"/>
    </source>
</evidence>
<keyword evidence="2" id="KW-1185">Reference proteome</keyword>
<accession>A0ABY2KJI9</accession>
<dbReference type="Proteomes" id="UP000297741">
    <property type="component" value="Unassembled WGS sequence"/>
</dbReference>
<dbReference type="EMBL" id="RPEM01000008">
    <property type="protein sequence ID" value="TGD42589.1"/>
    <property type="molecule type" value="Genomic_DNA"/>
</dbReference>
<protein>
    <submittedName>
        <fullName evidence="1">Uncharacterized protein</fullName>
    </submittedName>
</protein>
<proteinExistence type="predicted"/>
<organism evidence="1 2">
    <name type="scientific">Pseudotabrizicola sediminis</name>
    <dbReference type="NCBI Taxonomy" id="2486418"/>
    <lineage>
        <taxon>Bacteria</taxon>
        <taxon>Pseudomonadati</taxon>
        <taxon>Pseudomonadota</taxon>
        <taxon>Alphaproteobacteria</taxon>
        <taxon>Rhodobacterales</taxon>
        <taxon>Paracoccaceae</taxon>
        <taxon>Pseudotabrizicola</taxon>
    </lineage>
</organism>
<sequence length="78" mass="8595">MGQVIGLPRCSAAEKEEHADMTRTLVTSGLAIRQVIARSEAPRVIHAQFWVCGGHLDRATPGFPPNRGTVWRFCPPEI</sequence>
<name>A0ABY2KJI9_9RHOB</name>